<evidence type="ECO:0000313" key="1">
    <source>
        <dbReference type="EMBL" id="KAF6099880.1"/>
    </source>
</evidence>
<protein>
    <submittedName>
        <fullName evidence="1">Uncharacterized protein</fullName>
    </submittedName>
</protein>
<dbReference type="EMBL" id="JABVXQ010000007">
    <property type="protein sequence ID" value="KAF6099880.1"/>
    <property type="molecule type" value="Genomic_DNA"/>
</dbReference>
<reference evidence="1 2" key="1">
    <citation type="journal article" date="2020" name="Nature">
        <title>Six reference-quality genomes reveal evolution of bat adaptations.</title>
        <authorList>
            <person name="Jebb D."/>
            <person name="Huang Z."/>
            <person name="Pippel M."/>
            <person name="Hughes G.M."/>
            <person name="Lavrichenko K."/>
            <person name="Devanna P."/>
            <person name="Winkler S."/>
            <person name="Jermiin L.S."/>
            <person name="Skirmuntt E.C."/>
            <person name="Katzourakis A."/>
            <person name="Burkitt-Gray L."/>
            <person name="Ray D.A."/>
            <person name="Sullivan K.A.M."/>
            <person name="Roscito J.G."/>
            <person name="Kirilenko B.M."/>
            <person name="Davalos L.M."/>
            <person name="Corthals A.P."/>
            <person name="Power M.L."/>
            <person name="Jones G."/>
            <person name="Ransome R.D."/>
            <person name="Dechmann D.K.N."/>
            <person name="Locatelli A.G."/>
            <person name="Puechmaille S.J."/>
            <person name="Fedrigo O."/>
            <person name="Jarvis E.D."/>
            <person name="Hiller M."/>
            <person name="Vernes S.C."/>
            <person name="Myers E.W."/>
            <person name="Teeling E.C."/>
        </authorList>
    </citation>
    <scope>NUCLEOTIDE SEQUENCE [LARGE SCALE GENOMIC DNA]</scope>
    <source>
        <strain evidence="1">Bat1K_MPI-CBG_1</strain>
    </source>
</reference>
<accession>A0A834DXI1</accession>
<proteinExistence type="predicted"/>
<dbReference type="Proteomes" id="UP000664940">
    <property type="component" value="Unassembled WGS sequence"/>
</dbReference>
<name>A0A834DXI1_9CHIR</name>
<comment type="caution">
    <text evidence="1">The sequence shown here is derived from an EMBL/GenBank/DDBJ whole genome shotgun (WGS) entry which is preliminary data.</text>
</comment>
<evidence type="ECO:0000313" key="2">
    <source>
        <dbReference type="Proteomes" id="UP000664940"/>
    </source>
</evidence>
<dbReference type="AlphaFoldDB" id="A0A834DXI1"/>
<sequence length="143" mass="16343">MPSETSSGSLFYVFYKALRMRGSRSVFVKHLRTFFLNIRKQKNNNNKKTTIKICLSNPQVLPLPRWPWSPSEHWSRGDLVPLRLRSGLRWWGQMSLPLPELAASATASRQTPVPLTVAGVVPVSCWCFQKETHSKYLLFPLGS</sequence>
<gene>
    <name evidence="1" type="ORF">HJG60_011605</name>
</gene>
<organism evidence="1 2">
    <name type="scientific">Phyllostomus discolor</name>
    <name type="common">pale spear-nosed bat</name>
    <dbReference type="NCBI Taxonomy" id="89673"/>
    <lineage>
        <taxon>Eukaryota</taxon>
        <taxon>Metazoa</taxon>
        <taxon>Chordata</taxon>
        <taxon>Craniata</taxon>
        <taxon>Vertebrata</taxon>
        <taxon>Euteleostomi</taxon>
        <taxon>Mammalia</taxon>
        <taxon>Eutheria</taxon>
        <taxon>Laurasiatheria</taxon>
        <taxon>Chiroptera</taxon>
        <taxon>Yangochiroptera</taxon>
        <taxon>Phyllostomidae</taxon>
        <taxon>Phyllostominae</taxon>
        <taxon>Phyllostomus</taxon>
    </lineage>
</organism>